<reference evidence="2 3" key="1">
    <citation type="submission" date="2020-01" db="EMBL/GenBank/DDBJ databases">
        <authorList>
            <consortium name="DOE Joint Genome Institute"/>
            <person name="Haridas S."/>
            <person name="Albert R."/>
            <person name="Binder M."/>
            <person name="Bloem J."/>
            <person name="Labutti K."/>
            <person name="Salamov A."/>
            <person name="Andreopoulos B."/>
            <person name="Baker S.E."/>
            <person name="Barry K."/>
            <person name="Bills G."/>
            <person name="Bluhm B.H."/>
            <person name="Cannon C."/>
            <person name="Castanera R."/>
            <person name="Culley D.E."/>
            <person name="Daum C."/>
            <person name="Ezra D."/>
            <person name="Gonzalez J.B."/>
            <person name="Henrissat B."/>
            <person name="Kuo A."/>
            <person name="Liang C."/>
            <person name="Lipzen A."/>
            <person name="Lutzoni F."/>
            <person name="Magnuson J."/>
            <person name="Mondo S."/>
            <person name="Nolan M."/>
            <person name="Ohm R."/>
            <person name="Pangilinan J."/>
            <person name="Park H.-J.H."/>
            <person name="Ramirez L."/>
            <person name="Alfaro M."/>
            <person name="Sun H."/>
            <person name="Tritt A."/>
            <person name="Yoshinaga Y."/>
            <person name="Zwiers L.-H.L."/>
            <person name="Turgeon B.G."/>
            <person name="Goodwin S.B."/>
            <person name="Spatafora J.W."/>
            <person name="Crous P.W."/>
            <person name="Grigoriev I.V."/>
        </authorList>
    </citation>
    <scope>NUCLEOTIDE SEQUENCE [LARGE SCALE GENOMIC DNA]</scope>
    <source>
        <strain evidence="2 3">CBS 611.86</strain>
    </source>
</reference>
<sequence length="269" mass="30011">MTESKKRQRSTTATNGNMAPPGHPAPLIPRTRGAPPVPNHDLLECVDALYADKDGEELKTILLEIGYLQPAVAVRLRLAYEKIVQRERARVQSFDFHSKEIWHILNRKYASLSGSKAYNISGEVLHDITETIQGISDQAGALHSSFGTKQSGLETLRKIGKTICLGSNDTLGHEVLKMFGQGETALEDAMESIVQTMSDDERLKMCDVNDGRSTFLDKMEELRELADDHCVFEGLAGVIAELAGDEYEMDEEEDDEEDDDERRGRRRGC</sequence>
<protein>
    <submittedName>
        <fullName evidence="2">Uncharacterized protein</fullName>
    </submittedName>
</protein>
<feature type="region of interest" description="Disordered" evidence="1">
    <location>
        <begin position="1"/>
        <end position="34"/>
    </location>
</feature>
<comment type="caution">
    <text evidence="2">The sequence shown here is derived from an EMBL/GenBank/DDBJ whole genome shotgun (WGS) entry which is preliminary data.</text>
</comment>
<gene>
    <name evidence="2" type="ORF">BDV95DRAFT_569443</name>
</gene>
<evidence type="ECO:0000256" key="1">
    <source>
        <dbReference type="SAM" id="MobiDB-lite"/>
    </source>
</evidence>
<keyword evidence="3" id="KW-1185">Reference proteome</keyword>
<organism evidence="2 3">
    <name type="scientific">Massariosphaeria phaeospora</name>
    <dbReference type="NCBI Taxonomy" id="100035"/>
    <lineage>
        <taxon>Eukaryota</taxon>
        <taxon>Fungi</taxon>
        <taxon>Dikarya</taxon>
        <taxon>Ascomycota</taxon>
        <taxon>Pezizomycotina</taxon>
        <taxon>Dothideomycetes</taxon>
        <taxon>Pleosporomycetidae</taxon>
        <taxon>Pleosporales</taxon>
        <taxon>Pleosporales incertae sedis</taxon>
        <taxon>Massariosphaeria</taxon>
    </lineage>
</organism>
<proteinExistence type="predicted"/>
<evidence type="ECO:0000313" key="3">
    <source>
        <dbReference type="Proteomes" id="UP000481861"/>
    </source>
</evidence>
<dbReference type="OrthoDB" id="4364733at2759"/>
<dbReference type="Proteomes" id="UP000481861">
    <property type="component" value="Unassembled WGS sequence"/>
</dbReference>
<dbReference type="EMBL" id="JAADJZ010000009">
    <property type="protein sequence ID" value="KAF2872298.1"/>
    <property type="molecule type" value="Genomic_DNA"/>
</dbReference>
<evidence type="ECO:0000313" key="2">
    <source>
        <dbReference type="EMBL" id="KAF2872298.1"/>
    </source>
</evidence>
<name>A0A7C8M8X5_9PLEO</name>
<dbReference type="AlphaFoldDB" id="A0A7C8M8X5"/>
<feature type="region of interest" description="Disordered" evidence="1">
    <location>
        <begin position="244"/>
        <end position="269"/>
    </location>
</feature>
<feature type="compositionally biased region" description="Acidic residues" evidence="1">
    <location>
        <begin position="244"/>
        <end position="260"/>
    </location>
</feature>
<accession>A0A7C8M8X5</accession>